<gene>
    <name evidence="1" type="ORF">H9726_06420</name>
</gene>
<reference evidence="1" key="2">
    <citation type="submission" date="2021-04" db="EMBL/GenBank/DDBJ databases">
        <authorList>
            <person name="Gilroy R."/>
        </authorList>
    </citation>
    <scope>NUCLEOTIDE SEQUENCE</scope>
    <source>
        <strain evidence="1">CHK192-19661</strain>
    </source>
</reference>
<dbReference type="EMBL" id="DXCF01000032">
    <property type="protein sequence ID" value="HIZ10104.1"/>
    <property type="molecule type" value="Genomic_DNA"/>
</dbReference>
<dbReference type="AlphaFoldDB" id="A0A9D2II47"/>
<reference evidence="1" key="1">
    <citation type="journal article" date="2021" name="PeerJ">
        <title>Extensive microbial diversity within the chicken gut microbiome revealed by metagenomics and culture.</title>
        <authorList>
            <person name="Gilroy R."/>
            <person name="Ravi A."/>
            <person name="Getino M."/>
            <person name="Pursley I."/>
            <person name="Horton D.L."/>
            <person name="Alikhan N.F."/>
            <person name="Baker D."/>
            <person name="Gharbi K."/>
            <person name="Hall N."/>
            <person name="Watson M."/>
            <person name="Adriaenssens E.M."/>
            <person name="Foster-Nyarko E."/>
            <person name="Jarju S."/>
            <person name="Secka A."/>
            <person name="Antonio M."/>
            <person name="Oren A."/>
            <person name="Chaudhuri R.R."/>
            <person name="La Ragione R."/>
            <person name="Hildebrand F."/>
            <person name="Pallen M.J."/>
        </authorList>
    </citation>
    <scope>NUCLEOTIDE SEQUENCE</scope>
    <source>
        <strain evidence="1">CHK192-19661</strain>
    </source>
</reference>
<name>A0A9D2II47_9FIRM</name>
<comment type="caution">
    <text evidence="1">The sequence shown here is derived from an EMBL/GenBank/DDBJ whole genome shotgun (WGS) entry which is preliminary data.</text>
</comment>
<dbReference type="Proteomes" id="UP000824025">
    <property type="component" value="Unassembled WGS sequence"/>
</dbReference>
<proteinExistence type="predicted"/>
<protein>
    <submittedName>
        <fullName evidence="1">Uncharacterized protein</fullName>
    </submittedName>
</protein>
<accession>A0A9D2II47</accession>
<evidence type="ECO:0000313" key="2">
    <source>
        <dbReference type="Proteomes" id="UP000824025"/>
    </source>
</evidence>
<sequence length="112" mass="12933">MKAKKYLIILILKYLEANSDEKHPLTQTRIAEEISGVFPCDRKTVGRNLRFLKEVGYPIKKTSRGFYLGKRLFTVEEREFVLNAVAAAPGKTQEEKAELSEKLLSVLHRLRR</sequence>
<organism evidence="1 2">
    <name type="scientific">Candidatus Borkfalkia avicola</name>
    <dbReference type="NCBI Taxonomy" id="2838503"/>
    <lineage>
        <taxon>Bacteria</taxon>
        <taxon>Bacillati</taxon>
        <taxon>Bacillota</taxon>
        <taxon>Clostridia</taxon>
        <taxon>Christensenellales</taxon>
        <taxon>Christensenellaceae</taxon>
        <taxon>Candidatus Borkfalkia</taxon>
    </lineage>
</organism>
<evidence type="ECO:0000313" key="1">
    <source>
        <dbReference type="EMBL" id="HIZ10104.1"/>
    </source>
</evidence>